<dbReference type="InterPro" id="IPR009057">
    <property type="entry name" value="Homeodomain-like_sf"/>
</dbReference>
<proteinExistence type="predicted"/>
<organism evidence="1 2">
    <name type="scientific">Cellulomonas cellasea</name>
    <dbReference type="NCBI Taxonomy" id="43670"/>
    <lineage>
        <taxon>Bacteria</taxon>
        <taxon>Bacillati</taxon>
        <taxon>Actinomycetota</taxon>
        <taxon>Actinomycetes</taxon>
        <taxon>Micrococcales</taxon>
        <taxon>Cellulomonadaceae</taxon>
        <taxon>Cellulomonas</taxon>
    </lineage>
</organism>
<dbReference type="RefSeq" id="WP_183294322.1">
    <property type="nucleotide sequence ID" value="NZ_JACHVX010000001.1"/>
</dbReference>
<sequence length="205" mass="23029">MAFPVELASTLTGATVWQLNRWRQDGLLIPEVQDRRPPLYSFRDLVALRTVVWLKRATSLQRVRRALAHLDEFDLTDHPAAYTFATDGRTIAVDTPDGLVDLLQRPGQGAFSLADVYLSFRTTTGRLVPDFRRPRAHLEVNARRLGGWPTIADSRVPFDTIAELVEDESVGPRDVARFYPSVSEEAVRDAVDFAADVRSRRRAAG</sequence>
<dbReference type="InterPro" id="IPR009061">
    <property type="entry name" value="DNA-bd_dom_put_sf"/>
</dbReference>
<dbReference type="SUPFAM" id="SSF46689">
    <property type="entry name" value="Homeodomain-like"/>
    <property type="match status" value="1"/>
</dbReference>
<dbReference type="Proteomes" id="UP000518206">
    <property type="component" value="Unassembled WGS sequence"/>
</dbReference>
<gene>
    <name evidence="1" type="ORF">FHR80_000173</name>
</gene>
<evidence type="ECO:0000313" key="1">
    <source>
        <dbReference type="EMBL" id="MBB2921279.1"/>
    </source>
</evidence>
<dbReference type="Pfam" id="PF04255">
    <property type="entry name" value="DUF433"/>
    <property type="match status" value="1"/>
</dbReference>
<dbReference type="Gene3D" id="1.10.1660.10">
    <property type="match status" value="1"/>
</dbReference>
<dbReference type="SUPFAM" id="SSF46955">
    <property type="entry name" value="Putative DNA-binding domain"/>
    <property type="match status" value="1"/>
</dbReference>
<comment type="caution">
    <text evidence="1">The sequence shown here is derived from an EMBL/GenBank/DDBJ whole genome shotgun (WGS) entry which is preliminary data.</text>
</comment>
<dbReference type="Gene3D" id="1.10.10.10">
    <property type="entry name" value="Winged helix-like DNA-binding domain superfamily/Winged helix DNA-binding domain"/>
    <property type="match status" value="1"/>
</dbReference>
<reference evidence="1 2" key="1">
    <citation type="submission" date="2020-08" db="EMBL/GenBank/DDBJ databases">
        <title>The Agave Microbiome: Exploring the role of microbial communities in plant adaptations to desert environments.</title>
        <authorList>
            <person name="Partida-Martinez L.P."/>
        </authorList>
    </citation>
    <scope>NUCLEOTIDE SEQUENCE [LARGE SCALE GENOMIC DNA]</scope>
    <source>
        <strain evidence="1 2">RAS26</strain>
    </source>
</reference>
<dbReference type="EMBL" id="JACHVX010000001">
    <property type="protein sequence ID" value="MBB2921279.1"/>
    <property type="molecule type" value="Genomic_DNA"/>
</dbReference>
<reference evidence="1 2" key="2">
    <citation type="submission" date="2020-08" db="EMBL/GenBank/DDBJ databases">
        <authorList>
            <person name="Partida-Martinez L."/>
            <person name="Huntemann M."/>
            <person name="Clum A."/>
            <person name="Wang J."/>
            <person name="Palaniappan K."/>
            <person name="Ritter S."/>
            <person name="Chen I.-M."/>
            <person name="Stamatis D."/>
            <person name="Reddy T."/>
            <person name="O'Malley R."/>
            <person name="Daum C."/>
            <person name="Shapiro N."/>
            <person name="Ivanova N."/>
            <person name="Kyrpides N."/>
            <person name="Woyke T."/>
        </authorList>
    </citation>
    <scope>NUCLEOTIDE SEQUENCE [LARGE SCALE GENOMIC DNA]</scope>
    <source>
        <strain evidence="1 2">RAS26</strain>
    </source>
</reference>
<dbReference type="AlphaFoldDB" id="A0A7W4Y9S7"/>
<accession>A0A7W4Y9S7</accession>
<dbReference type="InterPro" id="IPR007367">
    <property type="entry name" value="DUF433"/>
</dbReference>
<name>A0A7W4Y9S7_9CELL</name>
<evidence type="ECO:0000313" key="2">
    <source>
        <dbReference type="Proteomes" id="UP000518206"/>
    </source>
</evidence>
<protein>
    <submittedName>
        <fullName evidence="1">Uncharacterized protein (DUF433 family)</fullName>
    </submittedName>
</protein>
<dbReference type="InterPro" id="IPR036388">
    <property type="entry name" value="WH-like_DNA-bd_sf"/>
</dbReference>